<evidence type="ECO:0000313" key="3">
    <source>
        <dbReference type="Proteomes" id="UP000286801"/>
    </source>
</evidence>
<evidence type="ECO:0000256" key="1">
    <source>
        <dbReference type="SAM" id="Phobius"/>
    </source>
</evidence>
<feature type="transmembrane region" description="Helical" evidence="1">
    <location>
        <begin position="39"/>
        <end position="62"/>
    </location>
</feature>
<reference evidence="2 3" key="1">
    <citation type="submission" date="2018-06" db="EMBL/GenBank/DDBJ databases">
        <title>Combined omics and stable isotope probing to characterize newly discovered Mariana Back-Arc vent microbial communities.</title>
        <authorList>
            <person name="Trembath-Reichert E."/>
            <person name="Huber J.A."/>
        </authorList>
    </citation>
    <scope>NUCLEOTIDE SEQUENCE [LARGE SCALE GENOMIC DNA]</scope>
    <source>
        <strain evidence="2">MAG 63_1</strain>
    </source>
</reference>
<sequence length="106" mass="12537">MFIDLLKRNHFLYAQIHHLCCERVSYPTSNEFEARMGLITVYFIHILSKNVFVLVVFCDVPYSRRNERMISICLIGFIIGWRIKRTQIIPSIGLFYKNVGFYLEGV</sequence>
<keyword evidence="1" id="KW-0472">Membrane</keyword>
<organism evidence="2 3">
    <name type="scientific">SAR324 cluster bacterium</name>
    <dbReference type="NCBI Taxonomy" id="2024889"/>
    <lineage>
        <taxon>Bacteria</taxon>
        <taxon>Deltaproteobacteria</taxon>
        <taxon>SAR324 cluster</taxon>
    </lineage>
</organism>
<accession>A0A432G487</accession>
<proteinExistence type="predicted"/>
<keyword evidence="1" id="KW-0812">Transmembrane</keyword>
<dbReference type="Proteomes" id="UP000286801">
    <property type="component" value="Unassembled WGS sequence"/>
</dbReference>
<gene>
    <name evidence="2" type="ORF">DSY97_08375</name>
</gene>
<name>A0A432G487_9DELT</name>
<keyword evidence="1" id="KW-1133">Transmembrane helix</keyword>
<comment type="caution">
    <text evidence="2">The sequence shown here is derived from an EMBL/GenBank/DDBJ whole genome shotgun (WGS) entry which is preliminary data.</text>
</comment>
<protein>
    <submittedName>
        <fullName evidence="2">Uncharacterized protein</fullName>
    </submittedName>
</protein>
<dbReference type="EMBL" id="QNZL01000223">
    <property type="protein sequence ID" value="RTZ78150.1"/>
    <property type="molecule type" value="Genomic_DNA"/>
</dbReference>
<dbReference type="AlphaFoldDB" id="A0A432G487"/>
<evidence type="ECO:0000313" key="2">
    <source>
        <dbReference type="EMBL" id="RTZ78150.1"/>
    </source>
</evidence>